<gene>
    <name evidence="2" type="ORF">ACFSQJ_14540</name>
</gene>
<keyword evidence="3" id="KW-1185">Reference proteome</keyword>
<sequence length="155" mass="17336">MNTVEFTPLRLMKHFLNSPQSFLLLICSILFFTSCSKDSDLFEIISEEQIDESAEVLDTQNEEADDDENSDSQNEEEGDSNEDNDSGTGSDTQKLNIIFDTDANNELDDQHALAYLLSNGDLFNLEVITVNATGFGGGIQNDFDEATRILQFYNL</sequence>
<dbReference type="EMBL" id="JBHULB010000070">
    <property type="protein sequence ID" value="MFD2588159.1"/>
    <property type="molecule type" value="Genomic_DNA"/>
</dbReference>
<evidence type="ECO:0000313" key="2">
    <source>
        <dbReference type="EMBL" id="MFD2588159.1"/>
    </source>
</evidence>
<evidence type="ECO:0000313" key="3">
    <source>
        <dbReference type="Proteomes" id="UP001597526"/>
    </source>
</evidence>
<reference evidence="3" key="1">
    <citation type="journal article" date="2019" name="Int. J. Syst. Evol. Microbiol.">
        <title>The Global Catalogue of Microorganisms (GCM) 10K type strain sequencing project: providing services to taxonomists for standard genome sequencing and annotation.</title>
        <authorList>
            <consortium name="The Broad Institute Genomics Platform"/>
            <consortium name="The Broad Institute Genome Sequencing Center for Infectious Disease"/>
            <person name="Wu L."/>
            <person name="Ma J."/>
        </authorList>
    </citation>
    <scope>NUCLEOTIDE SEQUENCE [LARGE SCALE GENOMIC DNA]</scope>
    <source>
        <strain evidence="3">KCTC 52368</strain>
    </source>
</reference>
<feature type="non-terminal residue" evidence="2">
    <location>
        <position position="155"/>
    </location>
</feature>
<comment type="caution">
    <text evidence="2">The sequence shown here is derived from an EMBL/GenBank/DDBJ whole genome shotgun (WGS) entry which is preliminary data.</text>
</comment>
<dbReference type="Gene3D" id="3.90.245.10">
    <property type="entry name" value="Ribonucleoside hydrolase-like"/>
    <property type="match status" value="1"/>
</dbReference>
<dbReference type="SUPFAM" id="SSF53590">
    <property type="entry name" value="Nucleoside hydrolase"/>
    <property type="match status" value="1"/>
</dbReference>
<name>A0ABW5N294_9FLAO</name>
<feature type="compositionally biased region" description="Acidic residues" evidence="1">
    <location>
        <begin position="52"/>
        <end position="85"/>
    </location>
</feature>
<dbReference type="InterPro" id="IPR036452">
    <property type="entry name" value="Ribo_hydro-like"/>
</dbReference>
<evidence type="ECO:0000256" key="1">
    <source>
        <dbReference type="SAM" id="MobiDB-lite"/>
    </source>
</evidence>
<proteinExistence type="predicted"/>
<protein>
    <recommendedName>
        <fullName evidence="4">Inosine/uridine-preferring nucleoside hydrolase domain-containing protein</fullName>
    </recommendedName>
</protein>
<dbReference type="Proteomes" id="UP001597526">
    <property type="component" value="Unassembled WGS sequence"/>
</dbReference>
<feature type="region of interest" description="Disordered" evidence="1">
    <location>
        <begin position="52"/>
        <end position="93"/>
    </location>
</feature>
<accession>A0ABW5N294</accession>
<evidence type="ECO:0008006" key="4">
    <source>
        <dbReference type="Google" id="ProtNLM"/>
    </source>
</evidence>
<organism evidence="2 3">
    <name type="scientific">Croceitalea marina</name>
    <dbReference type="NCBI Taxonomy" id="1775166"/>
    <lineage>
        <taxon>Bacteria</taxon>
        <taxon>Pseudomonadati</taxon>
        <taxon>Bacteroidota</taxon>
        <taxon>Flavobacteriia</taxon>
        <taxon>Flavobacteriales</taxon>
        <taxon>Flavobacteriaceae</taxon>
        <taxon>Croceitalea</taxon>
    </lineage>
</organism>